<evidence type="ECO:0008006" key="3">
    <source>
        <dbReference type="Google" id="ProtNLM"/>
    </source>
</evidence>
<organism evidence="2">
    <name type="scientific">Chrysotila carterae</name>
    <name type="common">Marine alga</name>
    <name type="synonym">Syracosphaera carterae</name>
    <dbReference type="NCBI Taxonomy" id="13221"/>
    <lineage>
        <taxon>Eukaryota</taxon>
        <taxon>Haptista</taxon>
        <taxon>Haptophyta</taxon>
        <taxon>Prymnesiophyceae</taxon>
        <taxon>Isochrysidales</taxon>
        <taxon>Isochrysidaceae</taxon>
        <taxon>Chrysotila</taxon>
    </lineage>
</organism>
<feature type="compositionally biased region" description="Gly residues" evidence="1">
    <location>
        <begin position="529"/>
        <end position="541"/>
    </location>
</feature>
<reference evidence="2" key="1">
    <citation type="submission" date="2021-01" db="EMBL/GenBank/DDBJ databases">
        <authorList>
            <person name="Corre E."/>
            <person name="Pelletier E."/>
            <person name="Niang G."/>
            <person name="Scheremetjew M."/>
            <person name="Finn R."/>
            <person name="Kale V."/>
            <person name="Holt S."/>
            <person name="Cochrane G."/>
            <person name="Meng A."/>
            <person name="Brown T."/>
            <person name="Cohen L."/>
        </authorList>
    </citation>
    <scope>NUCLEOTIDE SEQUENCE</scope>
    <source>
        <strain evidence="2">CCMP645</strain>
    </source>
</reference>
<feature type="compositionally biased region" description="Low complexity" evidence="1">
    <location>
        <begin position="542"/>
        <end position="551"/>
    </location>
</feature>
<accession>A0A7S4C130</accession>
<sequence>MAARVQTTRQYISFISSSNAADWTSSNSGNSQNLFAKAESQMAEAQGNAQAFTNGSPRFSPRAAALSRHIIRAAADRELVPSQYGALIRMGGGRTQQVETLLEHARRMDLPLSSRMLGPILKACVDHGNAEQALSIVRDLAARGQPLDAELFEPLFGSAVLRADEQGFALMSDSLALMSAADVAPSERIYGSLIMARLQRGELGDALATCKHALARGTPPSIDSLGALVSSLVEDRSEDAAVELCSTLRLSHGLKLPRGSEGVQALIRGAARSCMPLFALCVLEELNAPPSPSDQQLFRSLFALRMPLSTSDTLRIVRAGDLARKVYVEEPVQTASMHRAAYLADPFQLDALKGPQTTQAPKTVFASAWPRVADTEPAPEVHEELMMACLRSKNLAAARALVRGARELSLNLSQRTKEALLLAELDDAFVKDQSERSVELIGCAVRDCLWRLPHRGLADVVLRDGAARPTLDLRQLPDSVARACVLAFFKQLARQLDDGQLLSYPANSHFELSGLPGIDILLDSSSGRSAGGGGSGGGSDDGSGSLLRGDSMQADGPAHIGQAHMLQTLCASMEPALCVPLPTAGEPACVRVPAEEVRRWARTVTWQWAMERRKARFGLFALGHNVLYAGTLMTFLS</sequence>
<feature type="region of interest" description="Disordered" evidence="1">
    <location>
        <begin position="527"/>
        <end position="551"/>
    </location>
</feature>
<protein>
    <recommendedName>
        <fullName evidence="3">Pentacotripeptide-repeat region of PRORP domain-containing protein</fullName>
    </recommendedName>
</protein>
<name>A0A7S4C130_CHRCT</name>
<dbReference type="AlphaFoldDB" id="A0A7S4C130"/>
<evidence type="ECO:0000256" key="1">
    <source>
        <dbReference type="SAM" id="MobiDB-lite"/>
    </source>
</evidence>
<proteinExistence type="predicted"/>
<evidence type="ECO:0000313" key="2">
    <source>
        <dbReference type="EMBL" id="CAE0783618.1"/>
    </source>
</evidence>
<dbReference type="EMBL" id="HBIZ01057570">
    <property type="protein sequence ID" value="CAE0783618.1"/>
    <property type="molecule type" value="Transcribed_RNA"/>
</dbReference>
<dbReference type="InterPro" id="IPR011990">
    <property type="entry name" value="TPR-like_helical_dom_sf"/>
</dbReference>
<gene>
    <name evidence="2" type="ORF">PCAR00345_LOCUS36322</name>
</gene>
<dbReference type="Gene3D" id="1.25.40.10">
    <property type="entry name" value="Tetratricopeptide repeat domain"/>
    <property type="match status" value="1"/>
</dbReference>